<dbReference type="EMBL" id="JALBUS010000019">
    <property type="protein sequence ID" value="MDX8418163.1"/>
    <property type="molecule type" value="Genomic_DNA"/>
</dbReference>
<comment type="caution">
    <text evidence="2">The sequence shown here is derived from an EMBL/GenBank/DDBJ whole genome shotgun (WGS) entry which is preliminary data.</text>
</comment>
<protein>
    <submittedName>
        <fullName evidence="2">GNAT family N-acetyltransferase</fullName>
    </submittedName>
</protein>
<accession>A0ABU4WPH0</accession>
<dbReference type="Pfam" id="PF13508">
    <property type="entry name" value="Acetyltransf_7"/>
    <property type="match status" value="1"/>
</dbReference>
<dbReference type="Proteomes" id="UP001285244">
    <property type="component" value="Unassembled WGS sequence"/>
</dbReference>
<evidence type="ECO:0000259" key="1">
    <source>
        <dbReference type="PROSITE" id="PS51186"/>
    </source>
</evidence>
<gene>
    <name evidence="2" type="ORF">MOZ64_09995</name>
</gene>
<feature type="domain" description="N-acetyltransferase" evidence="1">
    <location>
        <begin position="1"/>
        <end position="73"/>
    </location>
</feature>
<proteinExistence type="predicted"/>
<name>A0ABU4WPH0_9FIRM</name>
<dbReference type="RefSeq" id="WP_320326414.1">
    <property type="nucleotide sequence ID" value="NZ_JALBUS010000019.1"/>
</dbReference>
<evidence type="ECO:0000313" key="3">
    <source>
        <dbReference type="Proteomes" id="UP001285244"/>
    </source>
</evidence>
<dbReference type="InterPro" id="IPR016181">
    <property type="entry name" value="Acyl_CoA_acyltransferase"/>
</dbReference>
<dbReference type="PROSITE" id="PS51186">
    <property type="entry name" value="GNAT"/>
    <property type="match status" value="1"/>
</dbReference>
<dbReference type="Gene3D" id="3.40.630.30">
    <property type="match status" value="1"/>
</dbReference>
<reference evidence="2 3" key="1">
    <citation type="submission" date="2022-03" db="EMBL/GenBank/DDBJ databases">
        <title>Novel taxa within the pig intestine.</title>
        <authorList>
            <person name="Wylensek D."/>
            <person name="Bishof K."/>
            <person name="Afrizal A."/>
            <person name="Clavel T."/>
        </authorList>
    </citation>
    <scope>NUCLEOTIDE SEQUENCE [LARGE SCALE GENOMIC DNA]</scope>
    <source>
        <strain evidence="2 3">Cla-KB-P134</strain>
    </source>
</reference>
<evidence type="ECO:0000313" key="2">
    <source>
        <dbReference type="EMBL" id="MDX8418163.1"/>
    </source>
</evidence>
<dbReference type="InterPro" id="IPR000182">
    <property type="entry name" value="GNAT_dom"/>
</dbReference>
<organism evidence="2 3">
    <name type="scientific">Absicoccus intestinalis</name>
    <dbReference type="NCBI Taxonomy" id="2926319"/>
    <lineage>
        <taxon>Bacteria</taxon>
        <taxon>Bacillati</taxon>
        <taxon>Bacillota</taxon>
        <taxon>Erysipelotrichia</taxon>
        <taxon>Erysipelotrichales</taxon>
        <taxon>Erysipelotrichaceae</taxon>
        <taxon>Absicoccus</taxon>
    </lineage>
</organism>
<dbReference type="SUPFAM" id="SSF55729">
    <property type="entry name" value="Acyl-CoA N-acyltransferases (Nat)"/>
    <property type="match status" value="1"/>
</dbReference>
<dbReference type="CDD" id="cd04301">
    <property type="entry name" value="NAT_SF"/>
    <property type="match status" value="1"/>
</dbReference>
<sequence length="73" mass="8721">MLAYIHYVLVDPAYKGQGIAGHMIERIKEKYKDYLYIEWMPEESKNASFYERFGFEVMDDGIAMQRCNFANKR</sequence>
<keyword evidence="3" id="KW-1185">Reference proteome</keyword>